<protein>
    <submittedName>
        <fullName evidence="3">Glycine/D-amino acid oxidase-like deaminating enzyme</fullName>
    </submittedName>
</protein>
<accession>A0A7W7SLB7</accession>
<dbReference type="InterPro" id="IPR036188">
    <property type="entry name" value="FAD/NAD-bd_sf"/>
</dbReference>
<dbReference type="PROSITE" id="PS51257">
    <property type="entry name" value="PROKAR_LIPOPROTEIN"/>
    <property type="match status" value="1"/>
</dbReference>
<keyword evidence="1" id="KW-0560">Oxidoreductase</keyword>
<name>A0A7W7SLB7_9ACTN</name>
<dbReference type="Gene3D" id="3.50.50.60">
    <property type="entry name" value="FAD/NAD(P)-binding domain"/>
    <property type="match status" value="1"/>
</dbReference>
<sequence length="382" mass="39759">MNGLRADLVVVGAGMVGAACAYYATRAGLSVVVVDRGGMAGGTTGAGEGNILVSDKPPGPELALAQWSGRLWRALGDELGTHGIELEPKGGLVVTASPEEQAGLVTLAARQRAAGVDVVDLAADDLAGYEPHLARDLCGGAFYPQDMQVQPMLAAAQLLQAAGARVLTRTTVTGIRRDPMGRVRTVVTDRGDVHTPAVVNAAGVWAGQFAELAGVRLPILPRRGFVLVTQALPPLVRHKVYAAGYVANVGRDSADLETSPVVEGTPAGTILIGSSRERVGFDATISLPVLRRLAAGAVRLFPVLTSVAAIRAYRGFRPYSPDHLPVIGADQRVPGLYHATGHEGAGIGLAPATGHAIADLLTGRSPEVDLEHFAPERFDVHF</sequence>
<dbReference type="PANTHER" id="PTHR13847">
    <property type="entry name" value="SARCOSINE DEHYDROGENASE-RELATED"/>
    <property type="match status" value="1"/>
</dbReference>
<dbReference type="RefSeq" id="WP_312881767.1">
    <property type="nucleotide sequence ID" value="NZ_JACHJW010000001.1"/>
</dbReference>
<dbReference type="Proteomes" id="UP000578819">
    <property type="component" value="Unassembled WGS sequence"/>
</dbReference>
<comment type="caution">
    <text evidence="3">The sequence shown here is derived from an EMBL/GenBank/DDBJ whole genome shotgun (WGS) entry which is preliminary data.</text>
</comment>
<evidence type="ECO:0000313" key="3">
    <source>
        <dbReference type="EMBL" id="MBB4956909.1"/>
    </source>
</evidence>
<evidence type="ECO:0000259" key="2">
    <source>
        <dbReference type="Pfam" id="PF01266"/>
    </source>
</evidence>
<dbReference type="GO" id="GO:0005737">
    <property type="term" value="C:cytoplasm"/>
    <property type="evidence" value="ECO:0007669"/>
    <property type="project" value="TreeGrafter"/>
</dbReference>
<dbReference type="GO" id="GO:0016491">
    <property type="term" value="F:oxidoreductase activity"/>
    <property type="evidence" value="ECO:0007669"/>
    <property type="project" value="UniProtKB-KW"/>
</dbReference>
<feature type="domain" description="FAD dependent oxidoreductase" evidence="2">
    <location>
        <begin position="7"/>
        <end position="360"/>
    </location>
</feature>
<gene>
    <name evidence="3" type="ORF">FHR38_000642</name>
</gene>
<dbReference type="AlphaFoldDB" id="A0A7W7SLB7"/>
<organism evidence="3 4">
    <name type="scientific">Micromonospora polyrhachis</name>
    <dbReference type="NCBI Taxonomy" id="1282883"/>
    <lineage>
        <taxon>Bacteria</taxon>
        <taxon>Bacillati</taxon>
        <taxon>Actinomycetota</taxon>
        <taxon>Actinomycetes</taxon>
        <taxon>Micromonosporales</taxon>
        <taxon>Micromonosporaceae</taxon>
        <taxon>Micromonospora</taxon>
    </lineage>
</organism>
<reference evidence="3 4" key="1">
    <citation type="submission" date="2020-08" db="EMBL/GenBank/DDBJ databases">
        <title>Sequencing the genomes of 1000 actinobacteria strains.</title>
        <authorList>
            <person name="Klenk H.-P."/>
        </authorList>
    </citation>
    <scope>NUCLEOTIDE SEQUENCE [LARGE SCALE GENOMIC DNA]</scope>
    <source>
        <strain evidence="3 4">DSM 45886</strain>
    </source>
</reference>
<proteinExistence type="predicted"/>
<evidence type="ECO:0000256" key="1">
    <source>
        <dbReference type="ARBA" id="ARBA00023002"/>
    </source>
</evidence>
<dbReference type="SUPFAM" id="SSF54373">
    <property type="entry name" value="FAD-linked reductases, C-terminal domain"/>
    <property type="match status" value="1"/>
</dbReference>
<dbReference type="Gene3D" id="3.30.9.10">
    <property type="entry name" value="D-Amino Acid Oxidase, subunit A, domain 2"/>
    <property type="match status" value="1"/>
</dbReference>
<dbReference type="Pfam" id="PF01266">
    <property type="entry name" value="DAO"/>
    <property type="match status" value="1"/>
</dbReference>
<evidence type="ECO:0000313" key="4">
    <source>
        <dbReference type="Proteomes" id="UP000578819"/>
    </source>
</evidence>
<dbReference type="EMBL" id="JACHJW010000001">
    <property type="protein sequence ID" value="MBB4956909.1"/>
    <property type="molecule type" value="Genomic_DNA"/>
</dbReference>
<dbReference type="SUPFAM" id="SSF51905">
    <property type="entry name" value="FAD/NAD(P)-binding domain"/>
    <property type="match status" value="1"/>
</dbReference>
<keyword evidence="4" id="KW-1185">Reference proteome</keyword>
<dbReference type="PANTHER" id="PTHR13847:SF287">
    <property type="entry name" value="FAD-DEPENDENT OXIDOREDUCTASE DOMAIN-CONTAINING PROTEIN 1"/>
    <property type="match status" value="1"/>
</dbReference>
<dbReference type="InterPro" id="IPR006076">
    <property type="entry name" value="FAD-dep_OxRdtase"/>
</dbReference>